<dbReference type="Proteomes" id="UP000229708">
    <property type="component" value="Unassembled WGS sequence"/>
</dbReference>
<dbReference type="Gene3D" id="1.20.1050.90">
    <property type="entry name" value="RecF/RecN/SMC, N-terminal domain"/>
    <property type="match status" value="1"/>
</dbReference>
<protein>
    <recommendedName>
        <fullName evidence="3">DNA replication and repair protein RecF</fullName>
    </recommendedName>
</protein>
<reference evidence="2" key="1">
    <citation type="submission" date="2017-09" db="EMBL/GenBank/DDBJ databases">
        <title>Depth-based differentiation of microbial function through sediment-hosted aquifers and enrichment of novel symbionts in the deep terrestrial subsurface.</title>
        <authorList>
            <person name="Probst A.J."/>
            <person name="Ladd B."/>
            <person name="Jarett J.K."/>
            <person name="Geller-Mcgrath D.E."/>
            <person name="Sieber C.M.K."/>
            <person name="Emerson J.B."/>
            <person name="Anantharaman K."/>
            <person name="Thomas B.C."/>
            <person name="Malmstrom R."/>
            <person name="Stieglmeier M."/>
            <person name="Klingl A."/>
            <person name="Woyke T."/>
            <person name="Ryan C.M."/>
            <person name="Banfield J.F."/>
        </authorList>
    </citation>
    <scope>NUCLEOTIDE SEQUENCE [LARGE SCALE GENOMIC DNA]</scope>
</reference>
<comment type="caution">
    <text evidence="1">The sequence shown here is derived from an EMBL/GenBank/DDBJ whole genome shotgun (WGS) entry which is preliminary data.</text>
</comment>
<dbReference type="EMBL" id="PFJI01000029">
    <property type="protein sequence ID" value="PIX74306.1"/>
    <property type="molecule type" value="Genomic_DNA"/>
</dbReference>
<feature type="non-terminal residue" evidence="1">
    <location>
        <position position="1"/>
    </location>
</feature>
<dbReference type="SUPFAM" id="SSF52540">
    <property type="entry name" value="P-loop containing nucleoside triphosphate hydrolases"/>
    <property type="match status" value="1"/>
</dbReference>
<accession>A0A2M7M120</accession>
<evidence type="ECO:0000313" key="2">
    <source>
        <dbReference type="Proteomes" id="UP000229708"/>
    </source>
</evidence>
<evidence type="ECO:0000313" key="1">
    <source>
        <dbReference type="EMBL" id="PIX74306.1"/>
    </source>
</evidence>
<proteinExistence type="predicted"/>
<dbReference type="InterPro" id="IPR042174">
    <property type="entry name" value="RecF_2"/>
</dbReference>
<gene>
    <name evidence="1" type="ORF">COZ39_00620</name>
</gene>
<name>A0A2M7M120_9BACT</name>
<dbReference type="AlphaFoldDB" id="A0A2M7M120"/>
<dbReference type="InterPro" id="IPR027417">
    <property type="entry name" value="P-loop_NTPase"/>
</dbReference>
<organism evidence="1 2">
    <name type="scientific">Candidatus Roizmanbacteria bacterium CG_4_10_14_3_um_filter_33_21</name>
    <dbReference type="NCBI Taxonomy" id="1974830"/>
    <lineage>
        <taxon>Bacteria</taxon>
        <taxon>Candidatus Roizmaniibacteriota</taxon>
    </lineage>
</organism>
<evidence type="ECO:0008006" key="3">
    <source>
        <dbReference type="Google" id="ProtNLM"/>
    </source>
</evidence>
<sequence>VLEFHFNRPTLNDEIQFWDGYLEDQAKYITQKRGEYINFLNKHPKLDHKLFRVEYLKSEVTKEKLFIARELEIKMRRTSIGPQKDDFIIIQNHGDNKNVQIYGSRSEQRLALFWLKYNEIRYFEESQKRKPLILLDDIFSELDDHNRKMVVNLIGKYQTILTTTEEELPKLRVNGGVIKI</sequence>